<evidence type="ECO:0000313" key="12">
    <source>
        <dbReference type="Proteomes" id="UP001145742"/>
    </source>
</evidence>
<feature type="compositionally biased region" description="Gly residues" evidence="7">
    <location>
        <begin position="325"/>
        <end position="334"/>
    </location>
</feature>
<feature type="region of interest" description="Disordered" evidence="7">
    <location>
        <begin position="243"/>
        <end position="360"/>
    </location>
</feature>
<dbReference type="InterPro" id="IPR017970">
    <property type="entry name" value="Homeobox_CS"/>
</dbReference>
<keyword evidence="8" id="KW-1133">Transmembrane helix</keyword>
<dbReference type="SMART" id="SM00389">
    <property type="entry name" value="HOX"/>
    <property type="match status" value="1"/>
</dbReference>
<dbReference type="PANTHER" id="PTHR23352">
    <property type="entry name" value="NEURAL PROLIFERATION DIFFERENTIATION AND CONTROL PROTEIN-1 NPDC-1 PROTEIN"/>
    <property type="match status" value="1"/>
</dbReference>
<dbReference type="Pfam" id="PF00046">
    <property type="entry name" value="Homeodomain"/>
    <property type="match status" value="1"/>
</dbReference>
<feature type="compositionally biased region" description="Basic and acidic residues" evidence="7">
    <location>
        <begin position="251"/>
        <end position="260"/>
    </location>
</feature>
<feature type="transmembrane region" description="Helical" evidence="8">
    <location>
        <begin position="173"/>
        <end position="199"/>
    </location>
</feature>
<keyword evidence="12" id="KW-1185">Reference proteome</keyword>
<keyword evidence="8" id="KW-0812">Transmembrane</keyword>
<evidence type="ECO:0000256" key="1">
    <source>
        <dbReference type="ARBA" id="ARBA00004123"/>
    </source>
</evidence>
<dbReference type="PROSITE" id="PS51179">
    <property type="entry name" value="POU_3"/>
    <property type="match status" value="1"/>
</dbReference>
<dbReference type="InterPro" id="IPR010982">
    <property type="entry name" value="Lambda_DNA-bd_dom_sf"/>
</dbReference>
<comment type="caution">
    <text evidence="11">The sequence shown here is derived from an EMBL/GenBank/DDBJ whole genome shotgun (WGS) entry which is preliminary data.</text>
</comment>
<feature type="compositionally biased region" description="Low complexity" evidence="7">
    <location>
        <begin position="335"/>
        <end position="349"/>
    </location>
</feature>
<dbReference type="EMBL" id="WHWB01031780">
    <property type="protein sequence ID" value="KAJ7427941.1"/>
    <property type="molecule type" value="Genomic_DNA"/>
</dbReference>
<dbReference type="Proteomes" id="UP001145742">
    <property type="component" value="Unassembled WGS sequence"/>
</dbReference>
<keyword evidence="4 5" id="KW-0539">Nucleus</keyword>
<evidence type="ECO:0000256" key="2">
    <source>
        <dbReference type="ARBA" id="ARBA00023125"/>
    </source>
</evidence>
<feature type="region of interest" description="Disordered" evidence="7">
    <location>
        <begin position="392"/>
        <end position="413"/>
    </location>
</feature>
<organism evidence="11 12">
    <name type="scientific">Willisornis vidua</name>
    <name type="common">Xingu scale-backed antbird</name>
    <dbReference type="NCBI Taxonomy" id="1566151"/>
    <lineage>
        <taxon>Eukaryota</taxon>
        <taxon>Metazoa</taxon>
        <taxon>Chordata</taxon>
        <taxon>Craniata</taxon>
        <taxon>Vertebrata</taxon>
        <taxon>Euteleostomi</taxon>
        <taxon>Archelosauria</taxon>
        <taxon>Archosauria</taxon>
        <taxon>Dinosauria</taxon>
        <taxon>Saurischia</taxon>
        <taxon>Theropoda</taxon>
        <taxon>Coelurosauria</taxon>
        <taxon>Aves</taxon>
        <taxon>Neognathae</taxon>
        <taxon>Neoaves</taxon>
        <taxon>Telluraves</taxon>
        <taxon>Australaves</taxon>
        <taxon>Passeriformes</taxon>
        <taxon>Thamnophilidae</taxon>
        <taxon>Willisornis</taxon>
    </lineage>
</organism>
<feature type="compositionally biased region" description="Basic and acidic residues" evidence="7">
    <location>
        <begin position="285"/>
        <end position="294"/>
    </location>
</feature>
<dbReference type="PROSITE" id="PS00035">
    <property type="entry name" value="POU_1"/>
    <property type="match status" value="1"/>
</dbReference>
<evidence type="ECO:0000256" key="6">
    <source>
        <dbReference type="RuleBase" id="RU000682"/>
    </source>
</evidence>
<dbReference type="SUPFAM" id="SSF46689">
    <property type="entry name" value="Homeodomain-like"/>
    <property type="match status" value="1"/>
</dbReference>
<evidence type="ECO:0000256" key="7">
    <source>
        <dbReference type="SAM" id="MobiDB-lite"/>
    </source>
</evidence>
<keyword evidence="3 5" id="KW-0371">Homeobox</keyword>
<dbReference type="PROSITE" id="PS50071">
    <property type="entry name" value="HOMEOBOX_2"/>
    <property type="match status" value="1"/>
</dbReference>
<feature type="domain" description="POU-specific" evidence="10">
    <location>
        <begin position="354"/>
        <end position="430"/>
    </location>
</feature>
<protein>
    <submittedName>
        <fullName evidence="11">Neural proliferation, differentiation and control 1</fullName>
    </submittedName>
</protein>
<sequence length="552" mass="59522">MLALVQVGGIVVTQPQLGGIGSHMLCQSQYLPLTVSCPRSLDCALQRREFCPPGSGACGPCLPHFKEDDHGHCVQKQFSPSGQTSIPSLEAEIDLLADVLARQEAPHHHLLQDGRPRTTLVPEGSRQRVASRLREGQLQRGPAGAAAAATLPTTATVQKYPVEASPIPANDNMVLGLIVVCTVAGISALIVAAVCWCRLQKEVRLAQKADYSTQRVASPMPYDKISPGDKTLAQSAQMYHYQHQKQQMLSLEKHKEEPKLPDSASSDEENEDGDFTVYECPGLAPKEEEERDGGSVKGLGLSSSVHAPHEATKLSRQHQVSREPGSGGPSGLGSSGSSSGAASEGGHSSDSGEEDAPTSGELEQFAKDLKHKRIMLGFTQADVGLALGTLYGADKHHPRGSRGREKGGGQPYGKMCNAEQVLAQARKRKRRTSIETNVKGTLESFFRKCVKPSPQEISQIAEDLNLDKDVVRVWFCNRRQKGKRLLLPYGNEADGMIYDMNQPLVPPTLPIPVTSQGYSLAPSPPVYMPTFHKAEMFPQALQPGLSMSNGGH</sequence>
<feature type="domain" description="Homeobox" evidence="9">
    <location>
        <begin position="425"/>
        <end position="485"/>
    </location>
</feature>
<dbReference type="Pfam" id="PF00157">
    <property type="entry name" value="Pou"/>
    <property type="match status" value="1"/>
</dbReference>
<dbReference type="InterPro" id="IPR001356">
    <property type="entry name" value="HD"/>
</dbReference>
<evidence type="ECO:0000256" key="4">
    <source>
        <dbReference type="ARBA" id="ARBA00023242"/>
    </source>
</evidence>
<evidence type="ECO:0000256" key="3">
    <source>
        <dbReference type="ARBA" id="ARBA00023155"/>
    </source>
</evidence>
<dbReference type="Gene3D" id="1.10.10.60">
    <property type="entry name" value="Homeodomain-like"/>
    <property type="match status" value="1"/>
</dbReference>
<dbReference type="InterPro" id="IPR009057">
    <property type="entry name" value="Homeodomain-like_sf"/>
</dbReference>
<dbReference type="Gene3D" id="1.10.260.40">
    <property type="entry name" value="lambda repressor-like DNA-binding domains"/>
    <property type="match status" value="1"/>
</dbReference>
<gene>
    <name evidence="11" type="primary">NPDC1</name>
    <name evidence="11" type="ORF">WISP_02565</name>
</gene>
<proteinExistence type="predicted"/>
<dbReference type="InterPro" id="IPR000327">
    <property type="entry name" value="POU_dom"/>
</dbReference>
<dbReference type="InterPro" id="IPR009635">
    <property type="entry name" value="NPDC1"/>
</dbReference>
<feature type="DNA-binding region" description="Homeobox" evidence="5">
    <location>
        <begin position="427"/>
        <end position="486"/>
    </location>
</feature>
<dbReference type="PROSITE" id="PS00027">
    <property type="entry name" value="HOMEOBOX_1"/>
    <property type="match status" value="1"/>
</dbReference>
<keyword evidence="8" id="KW-0472">Membrane</keyword>
<evidence type="ECO:0000313" key="11">
    <source>
        <dbReference type="EMBL" id="KAJ7427941.1"/>
    </source>
</evidence>
<evidence type="ECO:0000259" key="10">
    <source>
        <dbReference type="PROSITE" id="PS51179"/>
    </source>
</evidence>
<feature type="compositionally biased region" description="Acidic residues" evidence="7">
    <location>
        <begin position="265"/>
        <end position="274"/>
    </location>
</feature>
<dbReference type="Pfam" id="PF06809">
    <property type="entry name" value="NPDC1"/>
    <property type="match status" value="1"/>
</dbReference>
<name>A0ABQ9DWY8_9PASS</name>
<evidence type="ECO:0000256" key="8">
    <source>
        <dbReference type="SAM" id="Phobius"/>
    </source>
</evidence>
<accession>A0ABQ9DWY8</accession>
<dbReference type="CDD" id="cd00086">
    <property type="entry name" value="homeodomain"/>
    <property type="match status" value="1"/>
</dbReference>
<evidence type="ECO:0000256" key="5">
    <source>
        <dbReference type="PROSITE-ProRule" id="PRU00108"/>
    </source>
</evidence>
<dbReference type="SMART" id="SM00352">
    <property type="entry name" value="POU"/>
    <property type="match status" value="1"/>
</dbReference>
<reference evidence="11" key="1">
    <citation type="submission" date="2019-10" db="EMBL/GenBank/DDBJ databases">
        <authorList>
            <person name="Soares A.E.R."/>
            <person name="Aleixo A."/>
            <person name="Schneider P."/>
            <person name="Miyaki C.Y."/>
            <person name="Schneider M.P."/>
            <person name="Mello C."/>
            <person name="Vasconcelos A.T.R."/>
        </authorList>
    </citation>
    <scope>NUCLEOTIDE SEQUENCE</scope>
    <source>
        <tissue evidence="11">Muscle</tissue>
    </source>
</reference>
<evidence type="ECO:0000259" key="9">
    <source>
        <dbReference type="PROSITE" id="PS50071"/>
    </source>
</evidence>
<dbReference type="SUPFAM" id="SSF47413">
    <property type="entry name" value="lambda repressor-like DNA-binding domains"/>
    <property type="match status" value="1"/>
</dbReference>
<comment type="subcellular location">
    <subcellularLocation>
        <location evidence="1 5 6">Nucleus</location>
    </subcellularLocation>
</comment>
<dbReference type="PANTHER" id="PTHR23352:SF2">
    <property type="entry name" value="NEURAL PROLIFERATION DIFFERENTIATION AND CONTROL PROTEIN 1"/>
    <property type="match status" value="1"/>
</dbReference>
<keyword evidence="2 5" id="KW-0238">DNA-binding</keyword>